<keyword evidence="4" id="KW-0539">Nucleus</keyword>
<evidence type="ECO:0000259" key="5">
    <source>
        <dbReference type="PROSITE" id="PS51005"/>
    </source>
</evidence>
<evidence type="ECO:0000313" key="7">
    <source>
        <dbReference type="Proteomes" id="UP001189122"/>
    </source>
</evidence>
<dbReference type="PROSITE" id="PS51005">
    <property type="entry name" value="NAC"/>
    <property type="match status" value="1"/>
</dbReference>
<dbReference type="PANTHER" id="PTHR31744">
    <property type="entry name" value="PROTEIN CUP-SHAPED COTYLEDON 2-RELATED"/>
    <property type="match status" value="1"/>
</dbReference>
<evidence type="ECO:0000313" key="6">
    <source>
        <dbReference type="EMBL" id="CAA2628470.1"/>
    </source>
</evidence>
<protein>
    <recommendedName>
        <fullName evidence="5">NAC domain-containing protein</fullName>
    </recommendedName>
</protein>
<name>A0A7I8JC01_SPIIN</name>
<dbReference type="Proteomes" id="UP001189122">
    <property type="component" value="Unassembled WGS sequence"/>
</dbReference>
<dbReference type="InterPro" id="IPR036093">
    <property type="entry name" value="NAC_dom_sf"/>
</dbReference>
<evidence type="ECO:0000256" key="4">
    <source>
        <dbReference type="ARBA" id="ARBA00023242"/>
    </source>
</evidence>
<dbReference type="EMBL" id="LR743598">
    <property type="protein sequence ID" value="CAA2628470.1"/>
    <property type="molecule type" value="Genomic_DNA"/>
</dbReference>
<dbReference type="AlphaFoldDB" id="A0A7I8JC01"/>
<keyword evidence="2" id="KW-0238">DNA-binding</keyword>
<evidence type="ECO:0000256" key="1">
    <source>
        <dbReference type="ARBA" id="ARBA00023015"/>
    </source>
</evidence>
<sequence length="201" mass="23319">MPMTTLPPGFRFHPTDVELVCYYLKRKIMGKPIHFEAISEIELYKFAPWDLPGKSCLRGRDLEWYFFCVGEKKYSNGLRKNRATTEVGYWKTTGKDKPISYNSRTIAMKKTLVFHEAKVQDGRTDWVMHEYRLEDVALAGAGFLQDAYVLCKIFKNEQWGEAQRSQRNFHGKCPGGIFSKKKKKNLFSFLATSTPPPLLYI</sequence>
<reference evidence="6 7" key="1">
    <citation type="submission" date="2019-12" db="EMBL/GenBank/DDBJ databases">
        <authorList>
            <person name="Scholz U."/>
            <person name="Mascher M."/>
            <person name="Fiebig A."/>
        </authorList>
    </citation>
    <scope>NUCLEOTIDE SEQUENCE</scope>
</reference>
<dbReference type="InterPro" id="IPR003441">
    <property type="entry name" value="NAC-dom"/>
</dbReference>
<dbReference type="Gene3D" id="2.170.150.80">
    <property type="entry name" value="NAC domain"/>
    <property type="match status" value="1"/>
</dbReference>
<feature type="domain" description="NAC" evidence="5">
    <location>
        <begin position="6"/>
        <end position="156"/>
    </location>
</feature>
<keyword evidence="3" id="KW-0804">Transcription</keyword>
<dbReference type="GO" id="GO:0006355">
    <property type="term" value="P:regulation of DNA-templated transcription"/>
    <property type="evidence" value="ECO:0007669"/>
    <property type="project" value="InterPro"/>
</dbReference>
<keyword evidence="7" id="KW-1185">Reference proteome</keyword>
<gene>
    <name evidence="6" type="ORF">SI7747_11014112</name>
</gene>
<dbReference type="Pfam" id="PF02365">
    <property type="entry name" value="NAM"/>
    <property type="match status" value="1"/>
</dbReference>
<dbReference type="EMBL" id="CACRZD030000011">
    <property type="protein sequence ID" value="CAA6667718.1"/>
    <property type="molecule type" value="Genomic_DNA"/>
</dbReference>
<organism evidence="6">
    <name type="scientific">Spirodela intermedia</name>
    <name type="common">Intermediate duckweed</name>
    <dbReference type="NCBI Taxonomy" id="51605"/>
    <lineage>
        <taxon>Eukaryota</taxon>
        <taxon>Viridiplantae</taxon>
        <taxon>Streptophyta</taxon>
        <taxon>Embryophyta</taxon>
        <taxon>Tracheophyta</taxon>
        <taxon>Spermatophyta</taxon>
        <taxon>Magnoliopsida</taxon>
        <taxon>Liliopsida</taxon>
        <taxon>Araceae</taxon>
        <taxon>Lemnoideae</taxon>
        <taxon>Spirodela</taxon>
    </lineage>
</organism>
<dbReference type="PANTHER" id="PTHR31744:SF210">
    <property type="entry name" value="NAC DOMAIN-CONTAINING PROTEIN 86-LIKE"/>
    <property type="match status" value="1"/>
</dbReference>
<keyword evidence="1" id="KW-0805">Transcription regulation</keyword>
<dbReference type="GO" id="GO:0003677">
    <property type="term" value="F:DNA binding"/>
    <property type="evidence" value="ECO:0007669"/>
    <property type="project" value="UniProtKB-KW"/>
</dbReference>
<evidence type="ECO:0000256" key="3">
    <source>
        <dbReference type="ARBA" id="ARBA00023163"/>
    </source>
</evidence>
<accession>A0A7I8JC01</accession>
<dbReference type="SUPFAM" id="SSF101941">
    <property type="entry name" value="NAC domain"/>
    <property type="match status" value="1"/>
</dbReference>
<evidence type="ECO:0000256" key="2">
    <source>
        <dbReference type="ARBA" id="ARBA00023125"/>
    </source>
</evidence>
<proteinExistence type="predicted"/>